<accession>A0ABX0UJ11</accession>
<protein>
    <submittedName>
        <fullName evidence="3">NADPH:quinone reductase-like Zn-dependent oxidoreductase</fullName>
    </submittedName>
</protein>
<dbReference type="Gene3D" id="3.90.180.10">
    <property type="entry name" value="Medium-chain alcohol dehydrogenases, catalytic domain"/>
    <property type="match status" value="1"/>
</dbReference>
<dbReference type="SUPFAM" id="SSF50129">
    <property type="entry name" value="GroES-like"/>
    <property type="match status" value="1"/>
</dbReference>
<dbReference type="Gene3D" id="3.40.50.720">
    <property type="entry name" value="NAD(P)-binding Rossmann-like Domain"/>
    <property type="match status" value="1"/>
</dbReference>
<dbReference type="SMART" id="SM00829">
    <property type="entry name" value="PKS_ER"/>
    <property type="match status" value="1"/>
</dbReference>
<dbReference type="Proteomes" id="UP001179181">
    <property type="component" value="Unassembled WGS sequence"/>
</dbReference>
<dbReference type="EMBL" id="JAASQJ010000002">
    <property type="protein sequence ID" value="NIJ52997.1"/>
    <property type="molecule type" value="Genomic_DNA"/>
</dbReference>
<dbReference type="InterPro" id="IPR020843">
    <property type="entry name" value="ER"/>
</dbReference>
<dbReference type="Pfam" id="PF08240">
    <property type="entry name" value="ADH_N"/>
    <property type="match status" value="1"/>
</dbReference>
<dbReference type="PANTHER" id="PTHR11695:SF294">
    <property type="entry name" value="RETICULON-4-INTERACTING PROTEIN 1, MITOCHONDRIAL"/>
    <property type="match status" value="1"/>
</dbReference>
<name>A0ABX0UJ11_9BACT</name>
<evidence type="ECO:0000259" key="2">
    <source>
        <dbReference type="SMART" id="SM00829"/>
    </source>
</evidence>
<dbReference type="CDD" id="cd05289">
    <property type="entry name" value="MDR_like_2"/>
    <property type="match status" value="1"/>
</dbReference>
<feature type="domain" description="Enoyl reductase (ER)" evidence="2">
    <location>
        <begin position="10"/>
        <end position="317"/>
    </location>
</feature>
<evidence type="ECO:0000313" key="4">
    <source>
        <dbReference type="Proteomes" id="UP001179181"/>
    </source>
</evidence>
<evidence type="ECO:0000256" key="1">
    <source>
        <dbReference type="ARBA" id="ARBA00023002"/>
    </source>
</evidence>
<sequence>MKAITLNQTGGVENFIFSEVETPAIKPNEVLIEVKAIGINPVDAFVRNNQQALTDYLSLNGDEKNVILGWDISGTIVNTGNEVTTFKTGDDVFGMVNFPGQGKAYAEYVAAPVGQLALKPANISFEEAAAATLAALTAWQSLVTYAKVKKGDRVLIHAAGGGVGHYAVQIAKHFGAYVIGTSSAPKKDFIIELGVDEFIDHTSEKFEEKVKNADIVLDPIFGEEHLLRSLEAVKTGGSVITLLTFFTDEKVKASVKEKDLYTHRLEVISNGEDMRQIAGMLADGSIKSFVTLTFPFSDLPKAHTKIETGKTTGKIVVAL</sequence>
<dbReference type="InterPro" id="IPR050700">
    <property type="entry name" value="YIM1/Zinc_Alcohol_DH_Fams"/>
</dbReference>
<keyword evidence="4" id="KW-1185">Reference proteome</keyword>
<comment type="caution">
    <text evidence="3">The sequence shown here is derived from an EMBL/GenBank/DDBJ whole genome shotgun (WGS) entry which is preliminary data.</text>
</comment>
<dbReference type="InterPro" id="IPR011032">
    <property type="entry name" value="GroES-like_sf"/>
</dbReference>
<dbReference type="InterPro" id="IPR013154">
    <property type="entry name" value="ADH-like_N"/>
</dbReference>
<dbReference type="Pfam" id="PF13602">
    <property type="entry name" value="ADH_zinc_N_2"/>
    <property type="match status" value="1"/>
</dbReference>
<evidence type="ECO:0000313" key="3">
    <source>
        <dbReference type="EMBL" id="NIJ52997.1"/>
    </source>
</evidence>
<dbReference type="SUPFAM" id="SSF51735">
    <property type="entry name" value="NAD(P)-binding Rossmann-fold domains"/>
    <property type="match status" value="1"/>
</dbReference>
<proteinExistence type="predicted"/>
<gene>
    <name evidence="3" type="ORF">FHS68_002167</name>
</gene>
<dbReference type="PROSITE" id="PS01162">
    <property type="entry name" value="QOR_ZETA_CRYSTAL"/>
    <property type="match status" value="1"/>
</dbReference>
<dbReference type="PANTHER" id="PTHR11695">
    <property type="entry name" value="ALCOHOL DEHYDROGENASE RELATED"/>
    <property type="match status" value="1"/>
</dbReference>
<dbReference type="InterPro" id="IPR036291">
    <property type="entry name" value="NAD(P)-bd_dom_sf"/>
</dbReference>
<organism evidence="3 4">
    <name type="scientific">Dyadobacter arcticus</name>
    <dbReference type="NCBI Taxonomy" id="1078754"/>
    <lineage>
        <taxon>Bacteria</taxon>
        <taxon>Pseudomonadati</taxon>
        <taxon>Bacteroidota</taxon>
        <taxon>Cytophagia</taxon>
        <taxon>Cytophagales</taxon>
        <taxon>Spirosomataceae</taxon>
        <taxon>Dyadobacter</taxon>
    </lineage>
</organism>
<dbReference type="InterPro" id="IPR002364">
    <property type="entry name" value="Quin_OxRdtase/zeta-crystal_CS"/>
</dbReference>
<keyword evidence="1" id="KW-0560">Oxidoreductase</keyword>
<reference evidence="3 4" key="1">
    <citation type="submission" date="2020-03" db="EMBL/GenBank/DDBJ databases">
        <title>Genomic Encyclopedia of Type Strains, Phase IV (KMG-IV): sequencing the most valuable type-strain genomes for metagenomic binning, comparative biology and taxonomic classification.</title>
        <authorList>
            <person name="Goeker M."/>
        </authorList>
    </citation>
    <scope>NUCLEOTIDE SEQUENCE [LARGE SCALE GENOMIC DNA]</scope>
    <source>
        <strain evidence="3 4">DSM 102865</strain>
    </source>
</reference>
<dbReference type="RefSeq" id="WP_167269773.1">
    <property type="nucleotide sequence ID" value="NZ_JAASQJ010000002.1"/>
</dbReference>